<feature type="region of interest" description="Disordered" evidence="5">
    <location>
        <begin position="48"/>
        <end position="73"/>
    </location>
</feature>
<dbReference type="GO" id="GO:0005783">
    <property type="term" value="C:endoplasmic reticulum"/>
    <property type="evidence" value="ECO:0007669"/>
    <property type="project" value="TreeGrafter"/>
</dbReference>
<dbReference type="PANTHER" id="PTHR14624">
    <property type="entry name" value="DFG10 PROTEIN"/>
    <property type="match status" value="1"/>
</dbReference>
<dbReference type="PROSITE" id="PS50244">
    <property type="entry name" value="S5A_REDUCTASE"/>
    <property type="match status" value="1"/>
</dbReference>
<gene>
    <name evidence="8" type="ORF">SEMRO_194_G082850.1</name>
</gene>
<dbReference type="EMBL" id="CAICTM010000193">
    <property type="protein sequence ID" value="CAB9504345.1"/>
    <property type="molecule type" value="Genomic_DNA"/>
</dbReference>
<evidence type="ECO:0000313" key="9">
    <source>
        <dbReference type="Proteomes" id="UP001153069"/>
    </source>
</evidence>
<organism evidence="8 9">
    <name type="scientific">Seminavis robusta</name>
    <dbReference type="NCBI Taxonomy" id="568900"/>
    <lineage>
        <taxon>Eukaryota</taxon>
        <taxon>Sar</taxon>
        <taxon>Stramenopiles</taxon>
        <taxon>Ochrophyta</taxon>
        <taxon>Bacillariophyta</taxon>
        <taxon>Bacillariophyceae</taxon>
        <taxon>Bacillariophycidae</taxon>
        <taxon>Naviculales</taxon>
        <taxon>Naviculaceae</taxon>
        <taxon>Seminavis</taxon>
    </lineage>
</organism>
<dbReference type="OrthoDB" id="186459at2759"/>
<dbReference type="Proteomes" id="UP001153069">
    <property type="component" value="Unassembled WGS sequence"/>
</dbReference>
<reference evidence="8" key="1">
    <citation type="submission" date="2020-06" db="EMBL/GenBank/DDBJ databases">
        <authorList>
            <consortium name="Plant Systems Biology data submission"/>
        </authorList>
    </citation>
    <scope>NUCLEOTIDE SEQUENCE</scope>
    <source>
        <strain evidence="8">D6</strain>
    </source>
</reference>
<dbReference type="GO" id="GO:0006488">
    <property type="term" value="P:dolichol-linked oligosaccharide biosynthetic process"/>
    <property type="evidence" value="ECO:0007669"/>
    <property type="project" value="InterPro"/>
</dbReference>
<feature type="compositionally biased region" description="Polar residues" evidence="5">
    <location>
        <begin position="64"/>
        <end position="73"/>
    </location>
</feature>
<dbReference type="GO" id="GO:0016095">
    <property type="term" value="P:polyprenol catabolic process"/>
    <property type="evidence" value="ECO:0007669"/>
    <property type="project" value="TreeGrafter"/>
</dbReference>
<feature type="domain" description="3-oxo-5-alpha-steroid 4-dehydrogenase C-terminal" evidence="7">
    <location>
        <begin position="309"/>
        <end position="359"/>
    </location>
</feature>
<evidence type="ECO:0000256" key="6">
    <source>
        <dbReference type="SAM" id="Phobius"/>
    </source>
</evidence>
<evidence type="ECO:0000313" key="8">
    <source>
        <dbReference type="EMBL" id="CAB9504345.1"/>
    </source>
</evidence>
<comment type="caution">
    <text evidence="8">The sequence shown here is derived from an EMBL/GenBank/DDBJ whole genome shotgun (WGS) entry which is preliminary data.</text>
</comment>
<name>A0A9N8DLN4_9STRA</name>
<feature type="transmembrane region" description="Helical" evidence="6">
    <location>
        <begin position="153"/>
        <end position="174"/>
    </location>
</feature>
<evidence type="ECO:0000256" key="1">
    <source>
        <dbReference type="ARBA" id="ARBA00004127"/>
    </source>
</evidence>
<evidence type="ECO:0000256" key="5">
    <source>
        <dbReference type="SAM" id="MobiDB-lite"/>
    </source>
</evidence>
<keyword evidence="2 6" id="KW-0812">Transmembrane</keyword>
<comment type="subcellular location">
    <subcellularLocation>
        <location evidence="1">Endomembrane system</location>
        <topology evidence="1">Multi-pass membrane protein</topology>
    </subcellularLocation>
</comment>
<dbReference type="InterPro" id="IPR001104">
    <property type="entry name" value="3-oxo-5_a-steroid_4-DH_C"/>
</dbReference>
<evidence type="ECO:0000259" key="7">
    <source>
        <dbReference type="Pfam" id="PF02544"/>
    </source>
</evidence>
<sequence>MIEVLLCILGFLVSPAYLCLMVVALLSTLVPFLKDLASHGKTLTKLSSHASTTANDERSPHAAGNSSGDSGESFQNSTWIQQFSQGKMFQIHKRCFLHFYVAGLLSLAWFALSTAATHKTSSCHNQGMLLLALHLARRCYECLRIHQYSENSFMHLAGYVCGVFHYLFLPWMVFDDKITCNDNHLDDDEPNKMALSEYVWNISIVLLCLWGQWEQYQHHALLSLLRQKQLSNNKHEEEEIVGSQPKAVHKIPRGRLFQYISCPHYLAEIVIYTAFYLLLRQQHDSCQEPCLSGLLPSMIAAREEVMSVLLTMRQWRRLVLVLWVSSNLTVTGIRCHNWYLQAFPTYPSLHRKAIFPFIL</sequence>
<dbReference type="PANTHER" id="PTHR14624:SF0">
    <property type="entry name" value="POLYPRENOL REDUCTASE"/>
    <property type="match status" value="1"/>
</dbReference>
<feature type="domain" description="3-oxo-5-alpha-steroid 4-dehydrogenase C-terminal" evidence="7">
    <location>
        <begin position="246"/>
        <end position="280"/>
    </location>
</feature>
<evidence type="ECO:0000256" key="3">
    <source>
        <dbReference type="ARBA" id="ARBA00022989"/>
    </source>
</evidence>
<protein>
    <submittedName>
        <fullName evidence="8">Polyprenol reductase 1</fullName>
    </submittedName>
</protein>
<feature type="transmembrane region" description="Helical" evidence="6">
    <location>
        <begin position="95"/>
        <end position="112"/>
    </location>
</feature>
<keyword evidence="3 6" id="KW-1133">Transmembrane helix</keyword>
<dbReference type="InterPro" id="IPR039698">
    <property type="entry name" value="Dfg10/SRD5A3"/>
</dbReference>
<keyword evidence="9" id="KW-1185">Reference proteome</keyword>
<feature type="transmembrane region" description="Helical" evidence="6">
    <location>
        <begin position="12"/>
        <end position="33"/>
    </location>
</feature>
<dbReference type="GO" id="GO:0003865">
    <property type="term" value="F:3-oxo-5-alpha-steroid 4-dehydrogenase activity"/>
    <property type="evidence" value="ECO:0007669"/>
    <property type="project" value="TreeGrafter"/>
</dbReference>
<evidence type="ECO:0000256" key="4">
    <source>
        <dbReference type="ARBA" id="ARBA00023136"/>
    </source>
</evidence>
<dbReference type="AlphaFoldDB" id="A0A9N8DLN4"/>
<keyword evidence="4 6" id="KW-0472">Membrane</keyword>
<accession>A0A9N8DLN4</accession>
<proteinExistence type="predicted"/>
<dbReference type="Pfam" id="PF02544">
    <property type="entry name" value="Steroid_dh"/>
    <property type="match status" value="2"/>
</dbReference>
<evidence type="ECO:0000256" key="2">
    <source>
        <dbReference type="ARBA" id="ARBA00022692"/>
    </source>
</evidence>